<protein>
    <submittedName>
        <fullName evidence="1">Uncharacterized protein</fullName>
    </submittedName>
</protein>
<evidence type="ECO:0000313" key="2">
    <source>
        <dbReference type="Proteomes" id="UP001147782"/>
    </source>
</evidence>
<keyword evidence="2" id="KW-1185">Reference proteome</keyword>
<comment type="caution">
    <text evidence="1">The sequence shown here is derived from an EMBL/GenBank/DDBJ whole genome shotgun (WGS) entry which is preliminary data.</text>
</comment>
<organism evidence="1 2">
    <name type="scientific">Penicillium cataractarum</name>
    <dbReference type="NCBI Taxonomy" id="2100454"/>
    <lineage>
        <taxon>Eukaryota</taxon>
        <taxon>Fungi</taxon>
        <taxon>Dikarya</taxon>
        <taxon>Ascomycota</taxon>
        <taxon>Pezizomycotina</taxon>
        <taxon>Eurotiomycetes</taxon>
        <taxon>Eurotiomycetidae</taxon>
        <taxon>Eurotiales</taxon>
        <taxon>Aspergillaceae</taxon>
        <taxon>Penicillium</taxon>
    </lineage>
</organism>
<sequence length="117" mass="13545">MSDQAQPQTVSQDSAMQVFRALKPDMDDETARLLRNSLHETDNSLFTLLMNSDWEVYRTNRDAVKLFFDYVQAGWALIDATVDEDTPIQQRTALKVLIRSLHVSLEKELDSFEEHEI</sequence>
<reference evidence="1" key="1">
    <citation type="submission" date="2022-11" db="EMBL/GenBank/DDBJ databases">
        <authorList>
            <person name="Petersen C."/>
        </authorList>
    </citation>
    <scope>NUCLEOTIDE SEQUENCE</scope>
    <source>
        <strain evidence="1">IBT 29864</strain>
    </source>
</reference>
<proteinExistence type="predicted"/>
<reference evidence="1" key="2">
    <citation type="journal article" date="2023" name="IMA Fungus">
        <title>Comparative genomic study of the Penicillium genus elucidates a diverse pangenome and 15 lateral gene transfer events.</title>
        <authorList>
            <person name="Petersen C."/>
            <person name="Sorensen T."/>
            <person name="Nielsen M.R."/>
            <person name="Sondergaard T.E."/>
            <person name="Sorensen J.L."/>
            <person name="Fitzpatrick D.A."/>
            <person name="Frisvad J.C."/>
            <person name="Nielsen K.L."/>
        </authorList>
    </citation>
    <scope>NUCLEOTIDE SEQUENCE</scope>
    <source>
        <strain evidence="1">IBT 29864</strain>
    </source>
</reference>
<gene>
    <name evidence="1" type="ORF">N7496_005440</name>
</gene>
<name>A0A9W9SG66_9EURO</name>
<dbReference type="AlphaFoldDB" id="A0A9W9SG66"/>
<dbReference type="RefSeq" id="XP_056556894.1">
    <property type="nucleotide sequence ID" value="XM_056698369.1"/>
</dbReference>
<evidence type="ECO:0000313" key="1">
    <source>
        <dbReference type="EMBL" id="KAJ5378031.1"/>
    </source>
</evidence>
<accession>A0A9W9SG66</accession>
<dbReference type="EMBL" id="JAPZBS010000004">
    <property type="protein sequence ID" value="KAJ5378031.1"/>
    <property type="molecule type" value="Genomic_DNA"/>
</dbReference>
<dbReference type="GeneID" id="81437548"/>
<dbReference type="Proteomes" id="UP001147782">
    <property type="component" value="Unassembled WGS sequence"/>
</dbReference>